<dbReference type="GO" id="GO:0004623">
    <property type="term" value="F:phospholipase A2 activity"/>
    <property type="evidence" value="ECO:0007669"/>
    <property type="project" value="TreeGrafter"/>
</dbReference>
<dbReference type="PROSITE" id="PS51934">
    <property type="entry name" value="LRAT"/>
    <property type="match status" value="1"/>
</dbReference>
<dbReference type="GO" id="GO:0005737">
    <property type="term" value="C:cytoplasm"/>
    <property type="evidence" value="ECO:0007669"/>
    <property type="project" value="TreeGrafter"/>
</dbReference>
<dbReference type="InterPro" id="IPR051496">
    <property type="entry name" value="H-rev107_PLA/AT"/>
</dbReference>
<reference evidence="5" key="1">
    <citation type="submission" date="2017-11" db="EMBL/GenBank/DDBJ databases">
        <title>Complete Genome Sequence from Moraxella oslensis YHS isolated from human skin.</title>
        <authorList>
            <person name="Lee K."/>
            <person name="Lim J.Y."/>
            <person name="Hwang I."/>
        </authorList>
    </citation>
    <scope>NUCLEOTIDE SEQUENCE</scope>
    <source>
        <strain evidence="5">YHS</strain>
    </source>
</reference>
<dbReference type="GO" id="GO:0070292">
    <property type="term" value="P:N-acylphosphatidylethanolamine metabolic process"/>
    <property type="evidence" value="ECO:0007669"/>
    <property type="project" value="TreeGrafter"/>
</dbReference>
<dbReference type="Pfam" id="PF04970">
    <property type="entry name" value="LRAT"/>
    <property type="match status" value="1"/>
</dbReference>
<evidence type="ECO:0000256" key="2">
    <source>
        <dbReference type="ARBA" id="ARBA00022801"/>
    </source>
</evidence>
<dbReference type="GO" id="GO:0008970">
    <property type="term" value="F:phospholipase A1 activity"/>
    <property type="evidence" value="ECO:0007669"/>
    <property type="project" value="TreeGrafter"/>
</dbReference>
<accession>A0AAD0ADI7</accession>
<proteinExistence type="predicted"/>
<evidence type="ECO:0000256" key="3">
    <source>
        <dbReference type="ARBA" id="ARBA00023098"/>
    </source>
</evidence>
<name>A0AAD0ADI7_FAUOS</name>
<sequence length="141" mass="15458">MTMTHFAIGSHLKVARLGYSHHGVYLGNGMVIHYAGLCEGLKSAPVEMTTLAVFQGKAKKVEVVSYAGIKCFSPDEIIKRAMSRLGENKYHLITNNCEHFASWCITGIAESQQVKKAVKTLGSLAGMMIMPRLSVRARAFL</sequence>
<organism evidence="5">
    <name type="scientific">Faucicola osloensis</name>
    <name type="common">Moraxella osloensis</name>
    <dbReference type="NCBI Taxonomy" id="34062"/>
    <lineage>
        <taxon>Bacteria</taxon>
        <taxon>Pseudomonadati</taxon>
        <taxon>Pseudomonadota</taxon>
        <taxon>Gammaproteobacteria</taxon>
        <taxon>Moraxellales</taxon>
        <taxon>Moraxellaceae</taxon>
        <taxon>Faucicola</taxon>
    </lineage>
</organism>
<dbReference type="EMBL" id="CP024176">
    <property type="protein sequence ID" value="ATQ82748.1"/>
    <property type="molecule type" value="Genomic_DNA"/>
</dbReference>
<keyword evidence="1" id="KW-0808">Transferase</keyword>
<dbReference type="InterPro" id="IPR007053">
    <property type="entry name" value="LRAT_dom"/>
</dbReference>
<protein>
    <submittedName>
        <fullName evidence="5">Phosphatidylcholine--retinol O-acyltransferase</fullName>
    </submittedName>
</protein>
<gene>
    <name evidence="5" type="ORF">YHS_02270</name>
</gene>
<dbReference type="Gene3D" id="3.90.1720.10">
    <property type="entry name" value="endopeptidase domain like (from Nostoc punctiforme)"/>
    <property type="match status" value="1"/>
</dbReference>
<evidence type="ECO:0000259" key="4">
    <source>
        <dbReference type="PROSITE" id="PS51934"/>
    </source>
</evidence>
<dbReference type="GO" id="GO:0016410">
    <property type="term" value="F:N-acyltransferase activity"/>
    <property type="evidence" value="ECO:0007669"/>
    <property type="project" value="TreeGrafter"/>
</dbReference>
<dbReference type="PANTHER" id="PTHR13943">
    <property type="entry name" value="HRAS-LIKE SUPPRESSOR - RELATED"/>
    <property type="match status" value="1"/>
</dbReference>
<dbReference type="PANTHER" id="PTHR13943:SF77">
    <property type="entry name" value="LRAT DOMAIN-CONTAINING PROTEIN"/>
    <property type="match status" value="1"/>
</dbReference>
<evidence type="ECO:0000256" key="1">
    <source>
        <dbReference type="ARBA" id="ARBA00022679"/>
    </source>
</evidence>
<keyword evidence="2" id="KW-0378">Hydrolase</keyword>
<feature type="domain" description="LRAT" evidence="4">
    <location>
        <begin position="11"/>
        <end position="113"/>
    </location>
</feature>
<keyword evidence="3" id="KW-0443">Lipid metabolism</keyword>
<evidence type="ECO:0000313" key="5">
    <source>
        <dbReference type="EMBL" id="ATQ82748.1"/>
    </source>
</evidence>
<dbReference type="AlphaFoldDB" id="A0AAD0ADI7"/>